<evidence type="ECO:0000256" key="15">
    <source>
        <dbReference type="ARBA" id="ARBA00023268"/>
    </source>
</evidence>
<dbReference type="InterPro" id="IPR043128">
    <property type="entry name" value="Rev_trsase/Diguanyl_cyclase"/>
</dbReference>
<feature type="compositionally biased region" description="Basic and acidic residues" evidence="16">
    <location>
        <begin position="539"/>
        <end position="557"/>
    </location>
</feature>
<keyword evidence="1" id="KW-0645">Protease</keyword>
<reference evidence="20" key="2">
    <citation type="submission" date="2022-01" db="EMBL/GenBank/DDBJ databases">
        <authorList>
            <person name="Yamashiro T."/>
            <person name="Shiraishi A."/>
            <person name="Satake H."/>
            <person name="Nakayama K."/>
        </authorList>
    </citation>
    <scope>NUCLEOTIDE SEQUENCE</scope>
</reference>
<dbReference type="Pfam" id="PF17921">
    <property type="entry name" value="Integrase_H2C2"/>
    <property type="match status" value="1"/>
</dbReference>
<keyword evidence="15" id="KW-0511">Multifunctional enzyme</keyword>
<dbReference type="Proteomes" id="UP001151760">
    <property type="component" value="Unassembled WGS sequence"/>
</dbReference>
<feature type="region of interest" description="Disordered" evidence="16">
    <location>
        <begin position="459"/>
        <end position="491"/>
    </location>
</feature>
<evidence type="ECO:0000256" key="7">
    <source>
        <dbReference type="ARBA" id="ARBA00022759"/>
    </source>
</evidence>
<evidence type="ECO:0000256" key="6">
    <source>
        <dbReference type="ARBA" id="ARBA00022750"/>
    </source>
</evidence>
<feature type="region of interest" description="Disordered" evidence="16">
    <location>
        <begin position="141"/>
        <end position="177"/>
    </location>
</feature>
<comment type="caution">
    <text evidence="20">The sequence shown here is derived from an EMBL/GenBank/DDBJ whole genome shotgun (WGS) entry which is preliminary data.</text>
</comment>
<evidence type="ECO:0000256" key="12">
    <source>
        <dbReference type="ARBA" id="ARBA00022932"/>
    </source>
</evidence>
<dbReference type="CDD" id="cd01647">
    <property type="entry name" value="RT_LTR"/>
    <property type="match status" value="1"/>
</dbReference>
<keyword evidence="2" id="KW-0808">Transferase</keyword>
<dbReference type="Gene3D" id="3.30.70.270">
    <property type="match status" value="3"/>
</dbReference>
<feature type="domain" description="Integrase zinc-binding" evidence="18">
    <location>
        <begin position="1101"/>
        <end position="1144"/>
    </location>
</feature>
<evidence type="ECO:0000259" key="18">
    <source>
        <dbReference type="Pfam" id="PF17921"/>
    </source>
</evidence>
<keyword evidence="3" id="KW-0548">Nucleotidyltransferase</keyword>
<evidence type="ECO:0000259" key="19">
    <source>
        <dbReference type="Pfam" id="PF24626"/>
    </source>
</evidence>
<sequence length="1410" mass="158932">MAAPIISISSDSFEESVGSHAPRVILFSTIPAIIPVIPKVPIAPVDPIVAPEVGVVSVISPTRVLDLVDYSSSSDSDPSEDSLRVASGLPLVSPFLCTDDSKADSESKPAEQRPVRHESLTSSFEFSLAPVVAPPMIHSTSDISSGSLSNSSSVHSSGQSHSGPSTRVTSPRLVDPSVRTSRCSDAFMRWRSAPLSTLYPPTTSESSLDSFSERSLDSSSPSVGPSRKRCRSPATLVLSSTLASRLIAPALADLPPRKRFRDSYSSEVSREEHLEMGSADVETIADLGISKGVRAHTKDGIDLGVEVATSDIREDGEEFESEASEGGTMEINVDPLAIADISELTRGDAPGLEGTLYDISHYMTEVPFDRIIEMGEPWVQALLYIERDRVDSLRRHMALFQEEFRQVRMDHDDTQRRLRRTMTITRYGMTLKAIKELINRRVEEALAAYEATRVANALEDESQSQNGSDGNNGNGGNKNGGNGNPNENDREPTRLQDVVRIANNLIDQKLKGYALKSTENKRKFDNSQKENRRQHHSKDRMQGHYKSDCPKLKDQNRGNKTRNKNKIGEARGKSYVQGGGDANPDSNVVTGTFLLNNHYAFVLFDSGADQSFVSTTYFILLDIIPNTLDVSYAVKLADRRIFETNTVLRGCTLGLLGHPLNIDLMLVELGSFDVVVGMDWLANHDEVIVCDEKIVQIPYGDEVLIVQGERSGKGKKSRKPKTGQRRSDLRMCLLYEAFRRLAPSELQELSTQLQELSDKGLIRRSSTPWGAPVLFVKKKNGSFRMCINYRELNKLTVNNRYPLPRIDDLFDQLQGSSVYSKIELSKEEHAEHLKLILELLKKEELYAKFSKCEFWLSKIRFLGHVIDREGIHVDPTKINSIKDWASPKTLTEICQFLRFSKIAKPMTKLTQKNVKFEWTKKAEAVFQLLKQKLCSAPILALPEGSENFVVYCDASHKGLGAVLMKKEKVIAYASCQLKIYKKNYTAHDLELRAVVFVLKTQQRWLELLSDYDYDIRYHSGKANVVADALSQKERNNPLRLRALILATGLNLPVQNLNAQVEARKEENYGTKDLGGMIKNLEPRADGTLCLRNKSWIPCFGDLRTLIMHESHKSKYSIHPGPDKMYQDLKKLYCWPNMKAEIATYWENITMDFVTKLPKTSTGQDEIWVIVDQLTKSAHFLPMKETILEGSNLKTWYSIGYEYGLSPADRWSDFPTTTINIRLLKLHRLKHCTAENVDRLSVGLRLEMLSLLAMRLFMKPRKRSSKLRIVFNRHVIDKRATSIGDLNPRYIGPFKILAKVGTVAYRLELPEPLSWVHSTFHVSNLNKCFSDEPLAILLDEIQIDDKLNFIEEPIEIMDREVKRLKQSCIPIVKVYWNSRRGHEFTCEREDQIKKKYPRLFSNPAPASKDTS</sequence>
<organism evidence="20 21">
    <name type="scientific">Tanacetum coccineum</name>
    <dbReference type="NCBI Taxonomy" id="301880"/>
    <lineage>
        <taxon>Eukaryota</taxon>
        <taxon>Viridiplantae</taxon>
        <taxon>Streptophyta</taxon>
        <taxon>Embryophyta</taxon>
        <taxon>Tracheophyta</taxon>
        <taxon>Spermatophyta</taxon>
        <taxon>Magnoliopsida</taxon>
        <taxon>eudicotyledons</taxon>
        <taxon>Gunneridae</taxon>
        <taxon>Pentapetalae</taxon>
        <taxon>asterids</taxon>
        <taxon>campanulids</taxon>
        <taxon>Asterales</taxon>
        <taxon>Asteraceae</taxon>
        <taxon>Asteroideae</taxon>
        <taxon>Anthemideae</taxon>
        <taxon>Anthemidinae</taxon>
        <taxon>Tanacetum</taxon>
    </lineage>
</organism>
<evidence type="ECO:0000256" key="4">
    <source>
        <dbReference type="ARBA" id="ARBA00022722"/>
    </source>
</evidence>
<evidence type="ECO:0000256" key="9">
    <source>
        <dbReference type="ARBA" id="ARBA00022842"/>
    </source>
</evidence>
<keyword evidence="8" id="KW-0378">Hydrolase</keyword>
<evidence type="ECO:0000256" key="10">
    <source>
        <dbReference type="ARBA" id="ARBA00022908"/>
    </source>
</evidence>
<keyword evidence="10" id="KW-0229">DNA integration</keyword>
<keyword evidence="4" id="KW-0540">Nuclease</keyword>
<evidence type="ECO:0000313" key="21">
    <source>
        <dbReference type="Proteomes" id="UP001151760"/>
    </source>
</evidence>
<reference evidence="20" key="1">
    <citation type="journal article" date="2022" name="Int. J. Mol. Sci.">
        <title>Draft Genome of Tanacetum Coccineum: Genomic Comparison of Closely Related Tanacetum-Family Plants.</title>
        <authorList>
            <person name="Yamashiro T."/>
            <person name="Shiraishi A."/>
            <person name="Nakayama K."/>
            <person name="Satake H."/>
        </authorList>
    </citation>
    <scope>NUCLEOTIDE SEQUENCE</scope>
</reference>
<evidence type="ECO:0000256" key="5">
    <source>
        <dbReference type="ARBA" id="ARBA00022723"/>
    </source>
</evidence>
<keyword evidence="5" id="KW-0479">Metal-binding</keyword>
<feature type="compositionally biased region" description="Basic and acidic residues" evidence="16">
    <location>
        <begin position="518"/>
        <end position="531"/>
    </location>
</feature>
<dbReference type="PANTHER" id="PTHR37984">
    <property type="entry name" value="PROTEIN CBG26694"/>
    <property type="match status" value="1"/>
</dbReference>
<evidence type="ECO:0000256" key="1">
    <source>
        <dbReference type="ARBA" id="ARBA00022670"/>
    </source>
</evidence>
<keyword evidence="21" id="KW-1185">Reference proteome</keyword>
<dbReference type="Gene3D" id="3.10.10.10">
    <property type="entry name" value="HIV Type 1 Reverse Transcriptase, subunit A, domain 1"/>
    <property type="match status" value="1"/>
</dbReference>
<dbReference type="InterPro" id="IPR056924">
    <property type="entry name" value="SH3_Tf2-1"/>
</dbReference>
<evidence type="ECO:0000256" key="8">
    <source>
        <dbReference type="ARBA" id="ARBA00022801"/>
    </source>
</evidence>
<feature type="domain" description="Reverse transcriptase/retrotransposon-derived protein RNase H-like" evidence="17">
    <location>
        <begin position="918"/>
        <end position="1006"/>
    </location>
</feature>
<dbReference type="InterPro" id="IPR021109">
    <property type="entry name" value="Peptidase_aspartic_dom_sf"/>
</dbReference>
<protein>
    <submittedName>
        <fullName evidence="20">Reverse transcriptase domain-containing protein</fullName>
    </submittedName>
</protein>
<keyword evidence="12" id="KW-0239">DNA-directed DNA polymerase</keyword>
<keyword evidence="11 20" id="KW-0695">RNA-directed DNA polymerase</keyword>
<evidence type="ECO:0000259" key="17">
    <source>
        <dbReference type="Pfam" id="PF17919"/>
    </source>
</evidence>
<dbReference type="InterPro" id="IPR050951">
    <property type="entry name" value="Retrovirus_Pol_polyprotein"/>
</dbReference>
<evidence type="ECO:0000256" key="2">
    <source>
        <dbReference type="ARBA" id="ARBA00022679"/>
    </source>
</evidence>
<keyword evidence="9" id="KW-0460">Magnesium</keyword>
<evidence type="ECO:0000313" key="20">
    <source>
        <dbReference type="EMBL" id="GJU01965.1"/>
    </source>
</evidence>
<dbReference type="PANTHER" id="PTHR37984:SF5">
    <property type="entry name" value="PROTEIN NYNRIN-LIKE"/>
    <property type="match status" value="1"/>
</dbReference>
<dbReference type="EMBL" id="BQNB010021014">
    <property type="protein sequence ID" value="GJU01965.1"/>
    <property type="molecule type" value="Genomic_DNA"/>
</dbReference>
<feature type="region of interest" description="Disordered" evidence="16">
    <location>
        <begin position="198"/>
        <end position="229"/>
    </location>
</feature>
<keyword evidence="14" id="KW-0233">DNA recombination</keyword>
<gene>
    <name evidence="20" type="ORF">Tco_1112303</name>
</gene>
<evidence type="ECO:0000256" key="16">
    <source>
        <dbReference type="SAM" id="MobiDB-lite"/>
    </source>
</evidence>
<feature type="compositionally biased region" description="Gly residues" evidence="16">
    <location>
        <begin position="470"/>
        <end position="483"/>
    </location>
</feature>
<feature type="compositionally biased region" description="Low complexity" evidence="16">
    <location>
        <begin position="201"/>
        <end position="210"/>
    </location>
</feature>
<dbReference type="Pfam" id="PF24626">
    <property type="entry name" value="SH3_Tf2-1"/>
    <property type="match status" value="1"/>
</dbReference>
<keyword evidence="13" id="KW-0238">DNA-binding</keyword>
<keyword evidence="7" id="KW-0255">Endonuclease</keyword>
<accession>A0ABQ5IP27</accession>
<evidence type="ECO:0000256" key="13">
    <source>
        <dbReference type="ARBA" id="ARBA00023125"/>
    </source>
</evidence>
<keyword evidence="6" id="KW-0064">Aspartyl protease</keyword>
<dbReference type="SUPFAM" id="SSF50630">
    <property type="entry name" value="Acid proteases"/>
    <property type="match status" value="1"/>
</dbReference>
<dbReference type="InterPro" id="IPR043502">
    <property type="entry name" value="DNA/RNA_pol_sf"/>
</dbReference>
<dbReference type="InterPro" id="IPR041588">
    <property type="entry name" value="Integrase_H2C2"/>
</dbReference>
<dbReference type="Gene3D" id="2.40.70.10">
    <property type="entry name" value="Acid Proteases"/>
    <property type="match status" value="1"/>
</dbReference>
<dbReference type="SUPFAM" id="SSF56672">
    <property type="entry name" value="DNA/RNA polymerases"/>
    <property type="match status" value="1"/>
</dbReference>
<dbReference type="GO" id="GO:0003964">
    <property type="term" value="F:RNA-directed DNA polymerase activity"/>
    <property type="evidence" value="ECO:0007669"/>
    <property type="project" value="UniProtKB-KW"/>
</dbReference>
<proteinExistence type="predicted"/>
<feature type="region of interest" description="Disordered" evidence="16">
    <location>
        <begin position="517"/>
        <end position="582"/>
    </location>
</feature>
<dbReference type="InterPro" id="IPR041577">
    <property type="entry name" value="RT_RNaseH_2"/>
</dbReference>
<name>A0ABQ5IP27_9ASTR</name>
<dbReference type="CDD" id="cd09274">
    <property type="entry name" value="RNase_HI_RT_Ty3"/>
    <property type="match status" value="1"/>
</dbReference>
<feature type="compositionally biased region" description="Low complexity" evidence="16">
    <location>
        <begin position="141"/>
        <end position="165"/>
    </location>
</feature>
<feature type="domain" description="Tf2-1-like SH3-like" evidence="19">
    <location>
        <begin position="1283"/>
        <end position="1327"/>
    </location>
</feature>
<dbReference type="Pfam" id="PF17919">
    <property type="entry name" value="RT_RNaseH_2"/>
    <property type="match status" value="1"/>
</dbReference>
<evidence type="ECO:0000256" key="3">
    <source>
        <dbReference type="ARBA" id="ARBA00022695"/>
    </source>
</evidence>
<feature type="region of interest" description="Disordered" evidence="16">
    <location>
        <begin position="100"/>
        <end position="119"/>
    </location>
</feature>
<evidence type="ECO:0000256" key="14">
    <source>
        <dbReference type="ARBA" id="ARBA00023172"/>
    </source>
</evidence>
<dbReference type="Pfam" id="PF08284">
    <property type="entry name" value="RVP_2"/>
    <property type="match status" value="1"/>
</dbReference>
<dbReference type="CDD" id="cd00303">
    <property type="entry name" value="retropepsin_like"/>
    <property type="match status" value="1"/>
</dbReference>
<dbReference type="Gene3D" id="1.10.340.70">
    <property type="match status" value="1"/>
</dbReference>
<evidence type="ECO:0000256" key="11">
    <source>
        <dbReference type="ARBA" id="ARBA00022918"/>
    </source>
</evidence>